<reference evidence="1 2" key="1">
    <citation type="submission" date="2019-03" db="EMBL/GenBank/DDBJ databases">
        <title>Genomic Encyclopedia of Type Strains, Phase IV (KMG-IV): sequencing the most valuable type-strain genomes for metagenomic binning, comparative biology and taxonomic classification.</title>
        <authorList>
            <person name="Goeker M."/>
        </authorList>
    </citation>
    <scope>NUCLEOTIDE SEQUENCE [LARGE SCALE GENOMIC DNA]</scope>
    <source>
        <strain evidence="1 2">DSM 25287</strain>
    </source>
</reference>
<dbReference type="AlphaFoldDB" id="A0A4R2L1V5"/>
<evidence type="ECO:0000313" key="2">
    <source>
        <dbReference type="Proteomes" id="UP000295765"/>
    </source>
</evidence>
<proteinExistence type="predicted"/>
<dbReference type="PANTHER" id="PTHR21015">
    <property type="entry name" value="UDP-N-ACETYLGLUCOSAMINE--N-ACETYLMURAMYL-(PENTAPEPTIDE) PYROPHOSPHORYL-UNDECAPRENOL N-ACETYLGLUCOSAMINE TRANSFERASE 1"/>
    <property type="match status" value="1"/>
</dbReference>
<evidence type="ECO:0000313" key="1">
    <source>
        <dbReference type="EMBL" id="TCO79602.1"/>
    </source>
</evidence>
<comment type="caution">
    <text evidence="1">The sequence shown here is derived from an EMBL/GenBank/DDBJ whole genome shotgun (WGS) entry which is preliminary data.</text>
</comment>
<dbReference type="SUPFAM" id="SSF53756">
    <property type="entry name" value="UDP-Glycosyltransferase/glycogen phosphorylase"/>
    <property type="match status" value="1"/>
</dbReference>
<dbReference type="GO" id="GO:0016757">
    <property type="term" value="F:glycosyltransferase activity"/>
    <property type="evidence" value="ECO:0007669"/>
    <property type="project" value="TreeGrafter"/>
</dbReference>
<gene>
    <name evidence="1" type="ORF">EV699_11959</name>
</gene>
<dbReference type="RefSeq" id="WP_132544707.1">
    <property type="nucleotide sequence ID" value="NZ_SLWY01000019.1"/>
</dbReference>
<dbReference type="Gene3D" id="3.40.50.2000">
    <property type="entry name" value="Glycogen Phosphorylase B"/>
    <property type="match status" value="1"/>
</dbReference>
<dbReference type="Proteomes" id="UP000295765">
    <property type="component" value="Unassembled WGS sequence"/>
</dbReference>
<accession>A0A4R2L1V5</accession>
<sequence length="403" mass="44896">MRRLHDARILMYSHDTFGLGHLRRCRAIAHALVDEFKGLQVLLISGSSIAGAFDFKARVDFLKIPSVIKLHNGDYTSLDRHIDLRETLAMRRAIIHDTARLFAPDLFIVDKEPLGLRCELEDTLHFLKGRGATLALGLREVMDAPHLLCSEWARHDVLRKIEALYDSIWVYGPDDFWNPLTGFELSTPLEARLTYTGYLRRHPPTSPPAQALPAADYVLVTTGGGGGGGPLMMDVLAALERTPELPHHWLLVLGPFMPAEEREHIHARARALPRVLVSEFDSHIEHLMVGARALVAMGGYNTFCEILSFDKPALLVPRVAPREEQLIRTRRAAELGLVDWLHPDDAADPACLAARLRALATRSPPSQAPRPPQLDGLETINRLVGDWLDSHPHARRRAGAGGR</sequence>
<keyword evidence="1" id="KW-0808">Transferase</keyword>
<dbReference type="PANTHER" id="PTHR21015:SF28">
    <property type="entry name" value="SLL1722 PROTEIN"/>
    <property type="match status" value="1"/>
</dbReference>
<dbReference type="InterPro" id="IPR016683">
    <property type="entry name" value="Glyco_trans_28_RedA_prd"/>
</dbReference>
<dbReference type="PIRSF" id="PIRSF017085">
    <property type="entry name" value="Glycosyltransf_RedA_prd"/>
    <property type="match status" value="1"/>
</dbReference>
<dbReference type="EMBL" id="SLWY01000019">
    <property type="protein sequence ID" value="TCO79602.1"/>
    <property type="molecule type" value="Genomic_DNA"/>
</dbReference>
<protein>
    <submittedName>
        <fullName evidence="1">Putative glycosyltransferase</fullName>
    </submittedName>
</protein>
<keyword evidence="2" id="KW-1185">Reference proteome</keyword>
<dbReference type="OrthoDB" id="9802126at2"/>
<name>A0A4R2L1V5_9GAMM</name>
<organism evidence="1 2">
    <name type="scientific">Plasticicumulans lactativorans</name>
    <dbReference type="NCBI Taxonomy" id="1133106"/>
    <lineage>
        <taxon>Bacteria</taxon>
        <taxon>Pseudomonadati</taxon>
        <taxon>Pseudomonadota</taxon>
        <taxon>Gammaproteobacteria</taxon>
        <taxon>Candidatus Competibacteraceae</taxon>
        <taxon>Plasticicumulans</taxon>
    </lineage>
</organism>